<name>A0A8H8DC17_9ASCO</name>
<reference evidence="1 2" key="1">
    <citation type="submission" date="2020-12" db="EMBL/GenBank/DDBJ databases">
        <title>Effect of drift, selection, and recombination on the evolution of hybrid genomes in Candida yeast pathogens.</title>
        <authorList>
            <person name="Mixao V."/>
            <person name="Ksiezopolska E."/>
            <person name="Saus E."/>
            <person name="Boekhout T."/>
            <person name="Gacser A."/>
            <person name="Gabaldon T."/>
        </authorList>
    </citation>
    <scope>NUCLEOTIDE SEQUENCE [LARGE SCALE GENOMIC DNA]</scope>
    <source>
        <strain evidence="1 2">BP57</strain>
    </source>
</reference>
<organism evidence="1 2">
    <name type="scientific">Candida metapsilosis</name>
    <dbReference type="NCBI Taxonomy" id="273372"/>
    <lineage>
        <taxon>Eukaryota</taxon>
        <taxon>Fungi</taxon>
        <taxon>Dikarya</taxon>
        <taxon>Ascomycota</taxon>
        <taxon>Saccharomycotina</taxon>
        <taxon>Pichiomycetes</taxon>
        <taxon>Debaryomycetaceae</taxon>
        <taxon>Candida/Lodderomyces clade</taxon>
        <taxon>Candida</taxon>
    </lineage>
</organism>
<accession>A0A8H8DC17</accession>
<comment type="caution">
    <text evidence="1">The sequence shown here is derived from an EMBL/GenBank/DDBJ whole genome shotgun (WGS) entry which is preliminary data.</text>
</comment>
<keyword evidence="2" id="KW-1185">Reference proteome</keyword>
<gene>
    <name evidence="1" type="ORF">I9W82_002230</name>
</gene>
<dbReference type="EMBL" id="JAEOAQ010000002">
    <property type="protein sequence ID" value="KAG5420349.1"/>
    <property type="molecule type" value="Genomic_DNA"/>
</dbReference>
<sequence>MKQTSKTIRNTAIRLISPKRFVSTGILPRYEQVHAESKASFLNHFNFIDTSKQAHVYQGNEPRLIAQRDGPNIVDRVSNASGDANYQQHVQPLISYIDPVKFSNEELACISNGLTNLELRLEGHDGKTLFTETDLLRRFGKHTYTLAVMNQFKIFQNIGYLSCSESDIESDVTWLLNNKTILEFMKLNGLTKCVSMNSELLINKNLDHAEFEAKKKAVFNTTTIGSFYTLVGLIHFKPTSGSQDLMDKIINGKRGVFGILKQNA</sequence>
<dbReference type="AlphaFoldDB" id="A0A8H8DC17"/>
<protein>
    <submittedName>
        <fullName evidence="1">Uncharacterized protein</fullName>
    </submittedName>
</protein>
<evidence type="ECO:0000313" key="1">
    <source>
        <dbReference type="EMBL" id="KAG5420349.1"/>
    </source>
</evidence>
<dbReference type="Proteomes" id="UP000669133">
    <property type="component" value="Unassembled WGS sequence"/>
</dbReference>
<evidence type="ECO:0000313" key="2">
    <source>
        <dbReference type="Proteomes" id="UP000669133"/>
    </source>
</evidence>
<proteinExistence type="predicted"/>
<dbReference type="OrthoDB" id="4014468at2759"/>
<dbReference type="RefSeq" id="XP_067549465.1">
    <property type="nucleotide sequence ID" value="XM_067691063.1"/>
</dbReference>
<dbReference type="GeneID" id="93650859"/>